<comment type="function">
    <text evidence="9">Probably part of an ABC transporter complex. Responsible for energy coupling to the transport system.</text>
</comment>
<proteinExistence type="inferred from homology"/>
<dbReference type="Proteomes" id="UP000268446">
    <property type="component" value="Unassembled WGS sequence"/>
</dbReference>
<dbReference type="GO" id="GO:0043190">
    <property type="term" value="C:ATP-binding cassette (ABC) transporter complex"/>
    <property type="evidence" value="ECO:0007669"/>
    <property type="project" value="TreeGrafter"/>
</dbReference>
<dbReference type="InterPro" id="IPR003593">
    <property type="entry name" value="AAA+_ATPase"/>
</dbReference>
<dbReference type="EMBL" id="QMRA01000034">
    <property type="protein sequence ID" value="RLE54111.1"/>
    <property type="molecule type" value="Genomic_DNA"/>
</dbReference>
<keyword evidence="8" id="KW-0472">Membrane</keyword>
<dbReference type="AlphaFoldDB" id="A0A497EVC1"/>
<evidence type="ECO:0000313" key="13">
    <source>
        <dbReference type="Proteomes" id="UP000268446"/>
    </source>
</evidence>
<dbReference type="Gene3D" id="3.40.50.300">
    <property type="entry name" value="P-loop containing nucleotide triphosphate hydrolases"/>
    <property type="match status" value="1"/>
</dbReference>
<dbReference type="InterPro" id="IPR050095">
    <property type="entry name" value="ECF_ABC_transporter_ATP-bd"/>
</dbReference>
<keyword evidence="6 11" id="KW-0067">ATP-binding</keyword>
<evidence type="ECO:0000256" key="7">
    <source>
        <dbReference type="ARBA" id="ARBA00022967"/>
    </source>
</evidence>
<evidence type="ECO:0000256" key="3">
    <source>
        <dbReference type="ARBA" id="ARBA00022448"/>
    </source>
</evidence>
<gene>
    <name evidence="11" type="ORF">DRJ20_02275</name>
    <name evidence="12" type="ORF">DRJ26_02290</name>
</gene>
<dbReference type="InterPro" id="IPR017871">
    <property type="entry name" value="ABC_transporter-like_CS"/>
</dbReference>
<organism evidence="11 13">
    <name type="scientific">Thermoproteota archaeon</name>
    <dbReference type="NCBI Taxonomy" id="2056631"/>
    <lineage>
        <taxon>Archaea</taxon>
        <taxon>Thermoproteota</taxon>
    </lineage>
</organism>
<evidence type="ECO:0000256" key="4">
    <source>
        <dbReference type="ARBA" id="ARBA00022475"/>
    </source>
</evidence>
<evidence type="ECO:0000259" key="10">
    <source>
        <dbReference type="PROSITE" id="PS50893"/>
    </source>
</evidence>
<protein>
    <submittedName>
        <fullName evidence="11">ABC transporter ATP-binding protein</fullName>
    </submittedName>
</protein>
<dbReference type="PROSITE" id="PS50893">
    <property type="entry name" value="ABC_TRANSPORTER_2"/>
    <property type="match status" value="1"/>
</dbReference>
<evidence type="ECO:0000313" key="11">
    <source>
        <dbReference type="EMBL" id="RLE51334.1"/>
    </source>
</evidence>
<keyword evidence="7" id="KW-1278">Translocase</keyword>
<keyword evidence="3" id="KW-0813">Transport</keyword>
<comment type="subcellular location">
    <subcellularLocation>
        <location evidence="1">Cell membrane</location>
    </subcellularLocation>
</comment>
<evidence type="ECO:0000256" key="6">
    <source>
        <dbReference type="ARBA" id="ARBA00022840"/>
    </source>
</evidence>
<sequence>MPIIELRRVTYTYPGSNKPAIRNVDLVIEPGEYVVITGPSGCGKTTLCRCLNGLIPHFYGGELEGEVYVSGMSVKSTPTSKLAQIVGMVFQDPESQLFLLTVEREVAFGPENLGLPRGEVRARVEEALNLVGIAHLRDRSPHELSGGEQQKVAIAACLSMKPKILVLDEPTANLDPESALHVLSLLSDLKNRLGVTIVLVEHRLEAVAPSADRVIVMDKGEVILDGAPREVLSKQVVEAIGIGVPKVVKLYNELRKYGVDFKFIPLSPSEVRKAILEVMRSDRSS</sequence>
<evidence type="ECO:0000313" key="12">
    <source>
        <dbReference type="EMBL" id="RLE54111.1"/>
    </source>
</evidence>
<dbReference type="FunFam" id="3.40.50.300:FF:000224">
    <property type="entry name" value="Energy-coupling factor transporter ATP-binding protein EcfA"/>
    <property type="match status" value="1"/>
</dbReference>
<dbReference type="InterPro" id="IPR015856">
    <property type="entry name" value="ABC_transpr_CbiO/EcfA_su"/>
</dbReference>
<name>A0A497EVC1_9CREN</name>
<evidence type="ECO:0000256" key="9">
    <source>
        <dbReference type="ARBA" id="ARBA00025157"/>
    </source>
</evidence>
<dbReference type="CDD" id="cd03225">
    <property type="entry name" value="ABC_cobalt_CbiO_domain1"/>
    <property type="match status" value="1"/>
</dbReference>
<dbReference type="SUPFAM" id="SSF52540">
    <property type="entry name" value="P-loop containing nucleoside triphosphate hydrolases"/>
    <property type="match status" value="1"/>
</dbReference>
<dbReference type="Pfam" id="PF00005">
    <property type="entry name" value="ABC_tran"/>
    <property type="match status" value="1"/>
</dbReference>
<keyword evidence="4" id="KW-1003">Cell membrane</keyword>
<keyword evidence="5" id="KW-0547">Nucleotide-binding</keyword>
<reference evidence="13 14" key="1">
    <citation type="submission" date="2018-06" db="EMBL/GenBank/DDBJ databases">
        <title>Extensive metabolic versatility and redundancy in microbially diverse, dynamic hydrothermal sediments.</title>
        <authorList>
            <person name="Dombrowski N."/>
            <person name="Teske A."/>
            <person name="Baker B.J."/>
        </authorList>
    </citation>
    <scope>NUCLEOTIDE SEQUENCE [LARGE SCALE GENOMIC DNA]</scope>
    <source>
        <strain evidence="12">B20_G2</strain>
        <strain evidence="11">B29_G17</strain>
    </source>
</reference>
<dbReference type="EMBL" id="QMQZ01000061">
    <property type="protein sequence ID" value="RLE51334.1"/>
    <property type="molecule type" value="Genomic_DNA"/>
</dbReference>
<evidence type="ECO:0000256" key="2">
    <source>
        <dbReference type="ARBA" id="ARBA00005417"/>
    </source>
</evidence>
<evidence type="ECO:0000256" key="5">
    <source>
        <dbReference type="ARBA" id="ARBA00022741"/>
    </source>
</evidence>
<dbReference type="InterPro" id="IPR003439">
    <property type="entry name" value="ABC_transporter-like_ATP-bd"/>
</dbReference>
<dbReference type="GO" id="GO:0005524">
    <property type="term" value="F:ATP binding"/>
    <property type="evidence" value="ECO:0007669"/>
    <property type="project" value="UniProtKB-KW"/>
</dbReference>
<dbReference type="InterPro" id="IPR027417">
    <property type="entry name" value="P-loop_NTPase"/>
</dbReference>
<dbReference type="PROSITE" id="PS00211">
    <property type="entry name" value="ABC_TRANSPORTER_1"/>
    <property type="match status" value="1"/>
</dbReference>
<evidence type="ECO:0000313" key="14">
    <source>
        <dbReference type="Proteomes" id="UP000269499"/>
    </source>
</evidence>
<evidence type="ECO:0000256" key="1">
    <source>
        <dbReference type="ARBA" id="ARBA00004236"/>
    </source>
</evidence>
<dbReference type="Proteomes" id="UP000269499">
    <property type="component" value="Unassembled WGS sequence"/>
</dbReference>
<comment type="similarity">
    <text evidence="2">Belongs to the ABC transporter superfamily.</text>
</comment>
<dbReference type="SMART" id="SM00382">
    <property type="entry name" value="AAA"/>
    <property type="match status" value="1"/>
</dbReference>
<dbReference type="PANTHER" id="PTHR43553">
    <property type="entry name" value="HEAVY METAL TRANSPORTER"/>
    <property type="match status" value="1"/>
</dbReference>
<evidence type="ECO:0000256" key="8">
    <source>
        <dbReference type="ARBA" id="ARBA00023136"/>
    </source>
</evidence>
<feature type="domain" description="ABC transporter" evidence="10">
    <location>
        <begin position="4"/>
        <end position="244"/>
    </location>
</feature>
<dbReference type="GO" id="GO:0016887">
    <property type="term" value="F:ATP hydrolysis activity"/>
    <property type="evidence" value="ECO:0007669"/>
    <property type="project" value="InterPro"/>
</dbReference>
<accession>A0A497EVC1</accession>
<comment type="caution">
    <text evidence="11">The sequence shown here is derived from an EMBL/GenBank/DDBJ whole genome shotgun (WGS) entry which is preliminary data.</text>
</comment>
<dbReference type="GO" id="GO:0042626">
    <property type="term" value="F:ATPase-coupled transmembrane transporter activity"/>
    <property type="evidence" value="ECO:0007669"/>
    <property type="project" value="TreeGrafter"/>
</dbReference>